<dbReference type="KEGG" id="rbg:BG454_10325"/>
<name>A0A2K8K9Q7_9RHOB</name>
<dbReference type="Proteomes" id="UP000228948">
    <property type="component" value="Chromosome"/>
</dbReference>
<accession>A0A2K8K9Q7</accession>
<dbReference type="SUPFAM" id="SSF50800">
    <property type="entry name" value="PK beta-barrel domain-like"/>
    <property type="match status" value="1"/>
</dbReference>
<evidence type="ECO:0000313" key="1">
    <source>
        <dbReference type="EMBL" id="ATX66164.1"/>
    </source>
</evidence>
<dbReference type="EMBL" id="CP024899">
    <property type="protein sequence ID" value="ATX66164.1"/>
    <property type="molecule type" value="Genomic_DNA"/>
</dbReference>
<dbReference type="AlphaFoldDB" id="A0A2K8K9Q7"/>
<dbReference type="OrthoDB" id="5735964at2"/>
<dbReference type="Gene3D" id="2.40.33.20">
    <property type="entry name" value="PK beta-barrel domain-like"/>
    <property type="match status" value="1"/>
</dbReference>
<proteinExistence type="predicted"/>
<gene>
    <name evidence="1" type="ORF">BG454_10325</name>
</gene>
<reference evidence="1 2" key="1">
    <citation type="submission" date="2017-11" db="EMBL/GenBank/DDBJ databases">
        <title>Revised Sequence and Annotation of the Rhodobaca barguzinensis strain alga05 Genome.</title>
        <authorList>
            <person name="Kopejtka K."/>
            <person name="Tomasch J.M."/>
            <person name="Bunk B."/>
            <person name="Koblizek M."/>
        </authorList>
    </citation>
    <scope>NUCLEOTIDE SEQUENCE [LARGE SCALE GENOMIC DNA]</scope>
    <source>
        <strain evidence="2">alga05</strain>
    </source>
</reference>
<protein>
    <recommendedName>
        <fullName evidence="3">MOSC domain-containing protein</fullName>
    </recommendedName>
</protein>
<keyword evidence="2" id="KW-1185">Reference proteome</keyword>
<evidence type="ECO:0000313" key="2">
    <source>
        <dbReference type="Proteomes" id="UP000228948"/>
    </source>
</evidence>
<dbReference type="RefSeq" id="WP_071480685.1">
    <property type="nucleotide sequence ID" value="NZ_CP024899.1"/>
</dbReference>
<evidence type="ECO:0008006" key="3">
    <source>
        <dbReference type="Google" id="ProtNLM"/>
    </source>
</evidence>
<sequence>MQVTRAELDAALPDILSAPSDAGLISSLCLRPDYGKRVFVDRIHVTADQGIPGERWASRPWRRMADGSPDPGIQICILQKRVLDLVWRDRANTVHPGDTFITDMNLSEGNLPAGQLLHAGSAVLQVSDIFNDACVKWKARYGVAAWDWVNDPQNRAFRLRGILCRVVRDGEIREGARLRKLSGGSEGDIG</sequence>
<dbReference type="STRING" id="441209.GCA_001870665_01842"/>
<dbReference type="InterPro" id="IPR011037">
    <property type="entry name" value="Pyrv_Knase-like_insert_dom_sf"/>
</dbReference>
<organism evidence="1 2">
    <name type="scientific">Roseinatronobacter bogoriensis subsp. barguzinensis</name>
    <dbReference type="NCBI Taxonomy" id="441209"/>
    <lineage>
        <taxon>Bacteria</taxon>
        <taxon>Pseudomonadati</taxon>
        <taxon>Pseudomonadota</taxon>
        <taxon>Alphaproteobacteria</taxon>
        <taxon>Rhodobacterales</taxon>
        <taxon>Paracoccaceae</taxon>
        <taxon>Roseinatronobacter</taxon>
    </lineage>
</organism>